<feature type="transmembrane region" description="Helical" evidence="10">
    <location>
        <begin position="1638"/>
        <end position="1661"/>
    </location>
</feature>
<dbReference type="InterPro" id="IPR000203">
    <property type="entry name" value="GPS"/>
</dbReference>
<feature type="domain" description="F5/8 type C" evidence="11">
    <location>
        <begin position="31"/>
        <end position="188"/>
    </location>
</feature>
<feature type="transmembrane region" description="Helical" evidence="10">
    <location>
        <begin position="1976"/>
        <end position="1994"/>
    </location>
</feature>
<protein>
    <recommendedName>
        <fullName evidence="16">Polycystic kidney disease protein 1-like 2</fullName>
    </recommendedName>
</protein>
<name>A0AAU9VZP2_9CNID</name>
<dbReference type="Proteomes" id="UP001159428">
    <property type="component" value="Unassembled WGS sequence"/>
</dbReference>
<gene>
    <name evidence="14" type="ORF">PMEA_00031694</name>
</gene>
<dbReference type="Gene3D" id="1.10.287.70">
    <property type="match status" value="1"/>
</dbReference>
<keyword evidence="8" id="KW-0325">Glycoprotein</keyword>
<dbReference type="FunFam" id="1.10.287.70:FF:000086">
    <property type="entry name" value="Polycystic kidney disease 2"/>
    <property type="match status" value="1"/>
</dbReference>
<keyword evidence="5 10" id="KW-1133">Transmembrane helix</keyword>
<feature type="transmembrane region" description="Helical" evidence="10">
    <location>
        <begin position="2014"/>
        <end position="2032"/>
    </location>
</feature>
<dbReference type="Pfam" id="PF00754">
    <property type="entry name" value="F5_F8_type_C"/>
    <property type="match status" value="1"/>
</dbReference>
<keyword evidence="6 10" id="KW-0472">Membrane</keyword>
<dbReference type="FunFam" id="2.60.220.50:FF:000044">
    <property type="entry name" value="Predicted protein"/>
    <property type="match status" value="1"/>
</dbReference>
<dbReference type="PANTHER" id="PTHR10877:SF150">
    <property type="entry name" value="REJ DOMAIN-CONTAINING PROTEIN"/>
    <property type="match status" value="1"/>
</dbReference>
<comment type="caution">
    <text evidence="14">The sequence shown here is derived from an EMBL/GenBank/DDBJ whole genome shotgun (WGS) entry which is preliminary data.</text>
</comment>
<dbReference type="Pfam" id="PF20519">
    <property type="entry name" value="Polycystin_dom"/>
    <property type="match status" value="1"/>
</dbReference>
<evidence type="ECO:0000256" key="3">
    <source>
        <dbReference type="ARBA" id="ARBA00022692"/>
    </source>
</evidence>
<keyword evidence="7" id="KW-1015">Disulfide bond</keyword>
<dbReference type="InterPro" id="IPR002859">
    <property type="entry name" value="PKD/REJ-like"/>
</dbReference>
<feature type="transmembrane region" description="Helical" evidence="10">
    <location>
        <begin position="1544"/>
        <end position="1565"/>
    </location>
</feature>
<dbReference type="GO" id="GO:0050982">
    <property type="term" value="P:detection of mechanical stimulus"/>
    <property type="evidence" value="ECO:0007669"/>
    <property type="project" value="TreeGrafter"/>
</dbReference>
<feature type="domain" description="GAIN-B" evidence="13">
    <location>
        <begin position="1136"/>
        <end position="1277"/>
    </location>
</feature>
<dbReference type="SMART" id="SM00231">
    <property type="entry name" value="FA58C"/>
    <property type="match status" value="1"/>
</dbReference>
<comment type="similarity">
    <text evidence="2">Belongs to the polycystin family.</text>
</comment>
<dbReference type="PROSITE" id="PS01286">
    <property type="entry name" value="FA58C_2"/>
    <property type="match status" value="1"/>
</dbReference>
<feature type="transmembrane region" description="Helical" evidence="10">
    <location>
        <begin position="1294"/>
        <end position="1314"/>
    </location>
</feature>
<dbReference type="GO" id="GO:0005509">
    <property type="term" value="F:calcium ion binding"/>
    <property type="evidence" value="ECO:0007669"/>
    <property type="project" value="InterPro"/>
</dbReference>
<dbReference type="GO" id="GO:0005262">
    <property type="term" value="F:calcium channel activity"/>
    <property type="evidence" value="ECO:0007669"/>
    <property type="project" value="TreeGrafter"/>
</dbReference>
<dbReference type="InterPro" id="IPR013122">
    <property type="entry name" value="PKD1_2_channel"/>
</dbReference>
<feature type="transmembrane region" description="Helical" evidence="10">
    <location>
        <begin position="1706"/>
        <end position="1727"/>
    </location>
</feature>
<evidence type="ECO:0000256" key="6">
    <source>
        <dbReference type="ARBA" id="ARBA00023136"/>
    </source>
</evidence>
<dbReference type="PROSITE" id="PS50221">
    <property type="entry name" value="GAIN_B"/>
    <property type="match status" value="1"/>
</dbReference>
<evidence type="ECO:0000256" key="8">
    <source>
        <dbReference type="ARBA" id="ARBA00023180"/>
    </source>
</evidence>
<evidence type="ECO:0000256" key="4">
    <source>
        <dbReference type="ARBA" id="ARBA00022729"/>
    </source>
</evidence>
<keyword evidence="15" id="KW-1185">Reference proteome</keyword>
<sequence>MFRQNLLLWLKINEFSTMSTSKSLTLHIEPCNKPLGISDGRIRDDQMSASSAYDNAFETFGAHRARLNLTTWPAGYRANIDALDDFTWIKIKLDQDMVITGIATQGYGNASFSEWVSSYLIFFEKEGVEETASCTNTDGEPTAMCNGNVDSSSIQYHNLATPAVTKSITVNPFQWKDNVGLRMELYGCEPEFHFVAVMTIWKTRFKLDYANSTTESYLTMRDDVIAEVTDLLRGVSGFLFADLRTLSPHSGSKKLVMAAEVQIYCIQSRKAAVAQELKFSLRSGFSSMLGEFLYLEELFNCQCDVPSVKVELRKTLEDAVIIHTNSRFLLKATYKGDCKRYNSGSYELHWEVSKCEESTGFFNQMIPYGKNKPGRPKFLFPRLFGVGYLYIRCVLKNHFKETITYDYGYVLITHPPLVVKIDGPSRVLMGNESFVILDGSASYDPVERHKKANGLSFTWFCRREGVLQNDKDEISTVYPNDTRFCHGTETRHLNSSMPMLTLDLGRLSGNNTYVFELLVQKGDRLTRTTHKLYVEPPFQLFFGCTTNCGAKVSANRRLTIRTSCSGLLCDRIARYSWLLFKLKSNGEDWLEVPSFEEKILTDIDSPYLVIPGDEQLLEKSSKYKLRTIVALSNKFTLTEEFIFLTNSPPRAESDGGGCSVIPAEGFVLTTEFNISCFGWLDDDLPLTYDFRYHTSSGVLVINSGLKPYTITRLPLGNITLEARVSDFMNASAIERFQVQVKPVPAKDISKVLETSTSDGNNSLQGLINEKNFDEAAQMAYSIVTAVKEANIGSEDKQRLKEAVLEQISVVEINSMQQVTQLSAVVVVATEEEKGIDVSVQEKAVGLLEIMTEFITSRIGYEAQNVDLVRNIGGNLLQGISNSLSASAKKAVVFERNTLLDKKGSEDVIIDLKRKQNKKIVKKALHLIDKLASGLLETKVPGEKPSVYYTDKLMVTLDRQTPQKMSGKTVGEGEGKATLPPANILFEADMANMKYVDAQITSFDENPFTWDESAKGIQSKVVEFTLKNDGTSLNISGLQEPIELFIPVTRTDPKGENRSLKEYFVKPSDGFNNLRYHRIDIPSPDSKFSFEIRPEQGQFLEIFVAAQRKPTSTDFQFNIRLPNNASCSAFSEAIGYYNCSINPYEVSLSSDVTGKTGLHYIGIMHSSNEAEKSPSRVSRSCRNGGRRQKRSCIGVKDAPTLPPPTPLILVPKYNRSTDVNYTMSVTVTSCLYWSESKQIWTNEGCSIGPKTKSASLHCLCNHLSAFGGDFFVAPNPIDFDKVWENFGKLRETGNYVVLTTVCSIFGLYIMGLVLSRRADKIDELKAVGNVFLNDSTTSGCVYNVHVQTGMWTNQGTTAQVGIALYGEEGCSGPISLSDSKARKILFARGSLNSFTFALPTSLGRLFKILIWHDNSGEDPAWFLQQIQVEDTSSGDIWHFLANRWLALEKGSGEIEYEINAANKYELRKFKNLFVFRTAKNLGDGHLWLSVLTRPPHVAFTRCQRLSCCLSVLFTAMVTNAMFYNFGASPKDSFQVGPLKLSWTQIKIGIQSSLIAIPINVLAALIFRNIKQKPSENVFDIRENEPKEKVPGCLPHFFIYIGWTICILTSLTSAAFIVFYSMMWGKETSNQWLTSVTVSFIQDVFVSQPIKVILLASLLSLIIRKPPDREKVCGITYHKGYSSDKTVAKPPQGVELEKARDYRAKVKGMYNVLSEITLFLTFLLLLLIVCYGNRSPSRYVLTTSMEDAFRNFKGRNISSFWTWIRSRLLPALYDTKWYNGWTFDYDEGFLRNRELFMVGMPRLRQIRIKPASVCVGSEKTPQLGTSFTRCIPSYSPKREYKTPYNLPEWIPVTKLSDNQSVFELERLCPKPWRYKTSWDLKTLTYEGFYRTYDGGGYVADLGYNIRSALGVVKELQTNNWMDEFSTAIFVEFTIFNPSSSLFSVAKCLYERFPTGGVVFSKSVRTLTLYSASNNNYQTFHEVCQLLFMVLILFLIINEMSKIYRERKKYFTKFWNWMELIQILTAICSVVMYFLKAKYTSWFIRKVRNNPFETSSADYIVLWSAVEIYVLSFLIFIVTIKFLRLIRFNRHVCQMLGTLARAVNPLVSYSVVFISTVLAYTQLGFLLFGSTMLPYSSFLNSLRAVLQMLLGGRMYFYEIKSVNGILGPLFIFLYMLTMAFILLNMFIAILNDSYFQVVEIPQNEFADADLGEFMISYLIRKMKLRGRRLVSSFKTTKKSRASRCRSKERKYVIKEKYSSEIQRLFTVELQTEITATCPIASIESFTEDLDDTDRNQNTYKISEQNGTRAVIDSGNISLSSLLSIDEAFESDEDGYLEEVLLNVKSASYSSEFVLRVSPLRPIVETYV</sequence>
<dbReference type="InterPro" id="IPR008979">
    <property type="entry name" value="Galactose-bd-like_sf"/>
</dbReference>
<dbReference type="InterPro" id="IPR057244">
    <property type="entry name" value="GAIN_B"/>
</dbReference>
<evidence type="ECO:0000256" key="2">
    <source>
        <dbReference type="ARBA" id="ARBA00007200"/>
    </source>
</evidence>
<dbReference type="InterPro" id="IPR046338">
    <property type="entry name" value="GAIN_dom_sf"/>
</dbReference>
<proteinExistence type="inferred from homology"/>
<evidence type="ECO:0000256" key="5">
    <source>
        <dbReference type="ARBA" id="ARBA00022989"/>
    </source>
</evidence>
<evidence type="ECO:0000256" key="9">
    <source>
        <dbReference type="PROSITE-ProRule" id="PRU00152"/>
    </source>
</evidence>
<feature type="transmembrane region" description="Helical" evidence="10">
    <location>
        <begin position="1595"/>
        <end position="1618"/>
    </location>
</feature>
<dbReference type="GO" id="GO:0016020">
    <property type="term" value="C:membrane"/>
    <property type="evidence" value="ECO:0007669"/>
    <property type="project" value="UniProtKB-SubCell"/>
</dbReference>
<comment type="subcellular location">
    <subcellularLocation>
        <location evidence="1">Membrane</location>
        <topology evidence="1">Multi-pass membrane protein</topology>
    </subcellularLocation>
</comment>
<dbReference type="SMART" id="SM00308">
    <property type="entry name" value="LH2"/>
    <property type="match status" value="1"/>
</dbReference>
<dbReference type="PRINTS" id="PR01433">
    <property type="entry name" value="POLYCYSTIN2"/>
</dbReference>
<accession>A0AAU9VZP2</accession>
<dbReference type="Gene3D" id="2.60.120.260">
    <property type="entry name" value="Galactose-binding domain-like"/>
    <property type="match status" value="1"/>
</dbReference>
<dbReference type="InterPro" id="IPR051223">
    <property type="entry name" value="Polycystin"/>
</dbReference>
<feature type="transmembrane region" description="Helical" evidence="10">
    <location>
        <begin position="2057"/>
        <end position="2083"/>
    </location>
</feature>
<evidence type="ECO:0000313" key="15">
    <source>
        <dbReference type="Proteomes" id="UP001159428"/>
    </source>
</evidence>
<keyword evidence="3 10" id="KW-0812">Transmembrane</keyword>
<dbReference type="Gene3D" id="2.60.60.20">
    <property type="entry name" value="PLAT/LH2 domain"/>
    <property type="match status" value="1"/>
</dbReference>
<comment type="caution">
    <text evidence="9">Lacks conserved residue(s) required for the propagation of feature annotation.</text>
</comment>
<feature type="domain" description="PLAT" evidence="12">
    <location>
        <begin position="1339"/>
        <end position="1458"/>
    </location>
</feature>
<feature type="transmembrane region" description="Helical" evidence="10">
    <location>
        <begin position="1504"/>
        <end position="1524"/>
    </location>
</feature>
<dbReference type="InterPro" id="IPR036392">
    <property type="entry name" value="PLAT/LH2_dom_sf"/>
</dbReference>
<dbReference type="SUPFAM" id="SSF49785">
    <property type="entry name" value="Galactose-binding domain-like"/>
    <property type="match status" value="1"/>
</dbReference>
<dbReference type="Pfam" id="PF01477">
    <property type="entry name" value="PLAT"/>
    <property type="match status" value="1"/>
</dbReference>
<organism evidence="14 15">
    <name type="scientific">Pocillopora meandrina</name>
    <dbReference type="NCBI Taxonomy" id="46732"/>
    <lineage>
        <taxon>Eukaryota</taxon>
        <taxon>Metazoa</taxon>
        <taxon>Cnidaria</taxon>
        <taxon>Anthozoa</taxon>
        <taxon>Hexacorallia</taxon>
        <taxon>Scleractinia</taxon>
        <taxon>Astrocoeniina</taxon>
        <taxon>Pocilloporidae</taxon>
        <taxon>Pocillopora</taxon>
    </lineage>
</organism>
<feature type="transmembrane region" description="Helical" evidence="10">
    <location>
        <begin position="2166"/>
        <end position="2187"/>
    </location>
</feature>
<feature type="transmembrane region" description="Helical" evidence="10">
    <location>
        <begin position="2103"/>
        <end position="2125"/>
    </location>
</feature>
<dbReference type="InterPro" id="IPR001024">
    <property type="entry name" value="PLAT/LH2_dom"/>
</dbReference>
<reference evidence="14 15" key="1">
    <citation type="submission" date="2022-05" db="EMBL/GenBank/DDBJ databases">
        <authorList>
            <consortium name="Genoscope - CEA"/>
            <person name="William W."/>
        </authorList>
    </citation>
    <scope>NUCLEOTIDE SEQUENCE [LARGE SCALE GENOMIC DNA]</scope>
</reference>
<dbReference type="PROSITE" id="PS50095">
    <property type="entry name" value="PLAT"/>
    <property type="match status" value="1"/>
</dbReference>
<dbReference type="PANTHER" id="PTHR10877">
    <property type="entry name" value="POLYCYSTIN FAMILY MEMBER"/>
    <property type="match status" value="1"/>
</dbReference>
<evidence type="ECO:0000259" key="13">
    <source>
        <dbReference type="PROSITE" id="PS50221"/>
    </source>
</evidence>
<evidence type="ECO:0000256" key="10">
    <source>
        <dbReference type="SAM" id="Phobius"/>
    </source>
</evidence>
<evidence type="ECO:0000256" key="1">
    <source>
        <dbReference type="ARBA" id="ARBA00004141"/>
    </source>
</evidence>
<keyword evidence="4" id="KW-0732">Signal</keyword>
<dbReference type="Pfam" id="PF02010">
    <property type="entry name" value="REJ"/>
    <property type="match status" value="1"/>
</dbReference>
<evidence type="ECO:0000313" key="14">
    <source>
        <dbReference type="EMBL" id="CAH3043718.1"/>
    </source>
</evidence>
<evidence type="ECO:0000256" key="7">
    <source>
        <dbReference type="ARBA" id="ARBA00023157"/>
    </source>
</evidence>
<evidence type="ECO:0008006" key="16">
    <source>
        <dbReference type="Google" id="ProtNLM"/>
    </source>
</evidence>
<dbReference type="Gene3D" id="2.60.220.50">
    <property type="match status" value="1"/>
</dbReference>
<dbReference type="EMBL" id="CALNXJ010000007">
    <property type="protein sequence ID" value="CAH3043718.1"/>
    <property type="molecule type" value="Genomic_DNA"/>
</dbReference>
<dbReference type="CDD" id="cd00057">
    <property type="entry name" value="FA58C"/>
    <property type="match status" value="1"/>
</dbReference>
<dbReference type="InterPro" id="IPR046791">
    <property type="entry name" value="Polycystin_dom"/>
</dbReference>
<dbReference type="PROSITE" id="PS50022">
    <property type="entry name" value="FA58C_3"/>
    <property type="match status" value="1"/>
</dbReference>
<dbReference type="Pfam" id="PF08016">
    <property type="entry name" value="PKD_channel"/>
    <property type="match status" value="1"/>
</dbReference>
<dbReference type="Pfam" id="PF01825">
    <property type="entry name" value="GPS"/>
    <property type="match status" value="1"/>
</dbReference>
<dbReference type="SMART" id="SM00303">
    <property type="entry name" value="GPS"/>
    <property type="match status" value="1"/>
</dbReference>
<dbReference type="InterPro" id="IPR000421">
    <property type="entry name" value="FA58C"/>
</dbReference>
<dbReference type="SUPFAM" id="SSF49723">
    <property type="entry name" value="Lipase/lipooxygenase domain (PLAT/LH2 domain)"/>
    <property type="match status" value="1"/>
</dbReference>
<evidence type="ECO:0000259" key="12">
    <source>
        <dbReference type="PROSITE" id="PS50095"/>
    </source>
</evidence>
<dbReference type="InterPro" id="IPR003915">
    <property type="entry name" value="PKD_2"/>
</dbReference>
<evidence type="ECO:0000259" key="11">
    <source>
        <dbReference type="PROSITE" id="PS50022"/>
    </source>
</evidence>